<accession>A0A0E0QI08</accession>
<dbReference type="PANTHER" id="PTHR34591:SF32">
    <property type="entry name" value="OS03G0653100 PROTEIN"/>
    <property type="match status" value="1"/>
</dbReference>
<organism evidence="1 2">
    <name type="scientific">Oryza rufipogon</name>
    <name type="common">Brownbeard rice</name>
    <name type="synonym">Asian wild rice</name>
    <dbReference type="NCBI Taxonomy" id="4529"/>
    <lineage>
        <taxon>Eukaryota</taxon>
        <taxon>Viridiplantae</taxon>
        <taxon>Streptophyta</taxon>
        <taxon>Embryophyta</taxon>
        <taxon>Tracheophyta</taxon>
        <taxon>Spermatophyta</taxon>
        <taxon>Magnoliopsida</taxon>
        <taxon>Liliopsida</taxon>
        <taxon>Poales</taxon>
        <taxon>Poaceae</taxon>
        <taxon>BOP clade</taxon>
        <taxon>Oryzoideae</taxon>
        <taxon>Oryzeae</taxon>
        <taxon>Oryzinae</taxon>
        <taxon>Oryza</taxon>
    </lineage>
</organism>
<evidence type="ECO:0000313" key="1">
    <source>
        <dbReference type="EnsemblPlants" id="ORUFI08G13760.1"/>
    </source>
</evidence>
<protein>
    <recommendedName>
        <fullName evidence="3">F-box associated domain-containing protein</fullName>
    </recommendedName>
</protein>
<proteinExistence type="predicted"/>
<evidence type="ECO:0008006" key="3">
    <source>
        <dbReference type="Google" id="ProtNLM"/>
    </source>
</evidence>
<name>A0A0E0QI08_ORYRU</name>
<keyword evidence="2" id="KW-1185">Reference proteome</keyword>
<dbReference type="Proteomes" id="UP000008022">
    <property type="component" value="Unassembled WGS sequence"/>
</dbReference>
<dbReference type="HOGENOM" id="CLU_030606_3_0_1"/>
<reference evidence="2" key="1">
    <citation type="submission" date="2013-06" db="EMBL/GenBank/DDBJ databases">
        <authorList>
            <person name="Zhao Q."/>
        </authorList>
    </citation>
    <scope>NUCLEOTIDE SEQUENCE</scope>
    <source>
        <strain evidence="2">cv. W1943</strain>
    </source>
</reference>
<dbReference type="AlphaFoldDB" id="A0A0E0QI08"/>
<evidence type="ECO:0000313" key="2">
    <source>
        <dbReference type="Proteomes" id="UP000008022"/>
    </source>
</evidence>
<sequence>MLDFLPPEEQSPDIGDHCNGLLLLFSLLVVNPASKVGALATIAPHLRQAGIWVFDKEFIVFDTTVSPHYEVFNIQFVGVGWYNVKTMDPVLKKSEWPPSPLVLRVFSSATGRWEERSFSREGDAAGTVASAQRLCRPEQCGTVYWRGALYGIMSDGTYQVIKHPKIYKSKQPPYIYIGKSEKGVYLASLHMLDCCLLIWILNKSCGQFKWVLKHQNNLKPMLLRLNNSKQDHGPQKFPGEWELYNGNYDPSHFHSPNDDAPAENNFEWYSDDDNIVENQGNCEEHDHDDGDYLELLGFDPYKEVIFLNSISRKGLAYHLNSSKLQHLGNLYPKHYNHFAQHEYISQAFPYTPCWVDELPEASTSLDSLHQD</sequence>
<dbReference type="OMA" id="AQHEYIS"/>
<dbReference type="PANTHER" id="PTHR34591">
    <property type="entry name" value="OS03G0653100 PROTEIN-RELATED"/>
    <property type="match status" value="1"/>
</dbReference>
<dbReference type="STRING" id="4529.A0A0E0QI08"/>
<dbReference type="Gramene" id="ORUFI08G13760.1">
    <property type="protein sequence ID" value="ORUFI08G13760.1"/>
    <property type="gene ID" value="ORUFI08G13760"/>
</dbReference>
<reference evidence="1" key="2">
    <citation type="submission" date="2015-06" db="UniProtKB">
        <authorList>
            <consortium name="EnsemblPlants"/>
        </authorList>
    </citation>
    <scope>IDENTIFICATION</scope>
</reference>
<dbReference type="EnsemblPlants" id="ORUFI08G13760.1">
    <property type="protein sequence ID" value="ORUFI08G13760.1"/>
    <property type="gene ID" value="ORUFI08G13760"/>
</dbReference>